<name>A0AAC9HPL9_9PSEU</name>
<protein>
    <submittedName>
        <fullName evidence="1">Uncharacterized protein</fullName>
    </submittedName>
</protein>
<organism evidence="1 2">
    <name type="scientific">Actinoalloteichus hymeniacidonis</name>
    <dbReference type="NCBI Taxonomy" id="340345"/>
    <lineage>
        <taxon>Bacteria</taxon>
        <taxon>Bacillati</taxon>
        <taxon>Actinomycetota</taxon>
        <taxon>Actinomycetes</taxon>
        <taxon>Pseudonocardiales</taxon>
        <taxon>Pseudonocardiaceae</taxon>
        <taxon>Actinoalloteichus</taxon>
    </lineage>
</organism>
<dbReference type="AlphaFoldDB" id="A0AAC9HPL9"/>
<proteinExistence type="predicted"/>
<keyword evidence="2" id="KW-1185">Reference proteome</keyword>
<accession>A0AAC9HPL9</accession>
<dbReference type="RefSeq" id="WP_157421041.1">
    <property type="nucleotide sequence ID" value="NZ_CP014859.1"/>
</dbReference>
<reference evidence="2" key="1">
    <citation type="submission" date="2016-03" db="EMBL/GenBank/DDBJ databases">
        <title>Complete genome sequence of the type strain Actinoalloteichus hymeniacidonis DSM 45092.</title>
        <authorList>
            <person name="Schaffert L."/>
            <person name="Albersmeier A."/>
            <person name="Winkler A."/>
            <person name="Kalinowski J."/>
            <person name="Zotchev S."/>
            <person name="Ruckert C."/>
        </authorList>
    </citation>
    <scope>NUCLEOTIDE SEQUENCE [LARGE SCALE GENOMIC DNA]</scope>
    <source>
        <strain evidence="2">HPA177(T) (DSM 45092(T))</strain>
    </source>
</reference>
<sequence>MSDLHATAPFQLLDDSDRRVATGELSPGRAVSAVDAELDSALDPEIVPRRPTFCEMTLAVIAPPASAYRLAVADREPVELTSAGDGQWIASLP</sequence>
<dbReference type="EMBL" id="CP014859">
    <property type="protein sequence ID" value="AOS63157.1"/>
    <property type="molecule type" value="Genomic_DNA"/>
</dbReference>
<dbReference type="KEGG" id="ahm:TL08_11715"/>
<evidence type="ECO:0000313" key="2">
    <source>
        <dbReference type="Proteomes" id="UP000095210"/>
    </source>
</evidence>
<evidence type="ECO:0000313" key="1">
    <source>
        <dbReference type="EMBL" id="AOS63157.1"/>
    </source>
</evidence>
<dbReference type="Proteomes" id="UP000095210">
    <property type="component" value="Chromosome"/>
</dbReference>
<gene>
    <name evidence="1" type="ORF">TL08_11715</name>
</gene>